<sequence>MKLVDASLSLTNPPDLFNLSSPLSCLRTKIPPSAPFPNTRSTELATLSQSQTPFSSSRSHETAPRNSCSLSCLTLPSARSRAWTPGSEGRNWREAGDIGLTRPLKLDTSFLASLGKSLAAPSLRNQIVRCIFFALFSVFSSLALHTTIA</sequence>
<evidence type="ECO:0000256" key="1">
    <source>
        <dbReference type="SAM" id="MobiDB-lite"/>
    </source>
</evidence>
<dbReference type="EMBL" id="KZ613948">
    <property type="protein sequence ID" value="PMD38492.1"/>
    <property type="molecule type" value="Genomic_DNA"/>
</dbReference>
<reference evidence="2 3" key="1">
    <citation type="submission" date="2016-04" db="EMBL/GenBank/DDBJ databases">
        <title>A degradative enzymes factory behind the ericoid mycorrhizal symbiosis.</title>
        <authorList>
            <consortium name="DOE Joint Genome Institute"/>
            <person name="Martino E."/>
            <person name="Morin E."/>
            <person name="Grelet G."/>
            <person name="Kuo A."/>
            <person name="Kohler A."/>
            <person name="Daghino S."/>
            <person name="Barry K."/>
            <person name="Choi C."/>
            <person name="Cichocki N."/>
            <person name="Clum A."/>
            <person name="Copeland A."/>
            <person name="Hainaut M."/>
            <person name="Haridas S."/>
            <person name="Labutti K."/>
            <person name="Lindquist E."/>
            <person name="Lipzen A."/>
            <person name="Khouja H.-R."/>
            <person name="Murat C."/>
            <person name="Ohm R."/>
            <person name="Olson A."/>
            <person name="Spatafora J."/>
            <person name="Veneault-Fourrey C."/>
            <person name="Henrissat B."/>
            <person name="Grigoriev I."/>
            <person name="Martin F."/>
            <person name="Perotto S."/>
        </authorList>
    </citation>
    <scope>NUCLEOTIDE SEQUENCE [LARGE SCALE GENOMIC DNA]</scope>
    <source>
        <strain evidence="2 3">F</strain>
    </source>
</reference>
<dbReference type="AlphaFoldDB" id="A0A2J6RIZ1"/>
<organism evidence="2 3">
    <name type="scientific">Hyaloscypha variabilis (strain UAMH 11265 / GT02V1 / F)</name>
    <name type="common">Meliniomyces variabilis</name>
    <dbReference type="NCBI Taxonomy" id="1149755"/>
    <lineage>
        <taxon>Eukaryota</taxon>
        <taxon>Fungi</taxon>
        <taxon>Dikarya</taxon>
        <taxon>Ascomycota</taxon>
        <taxon>Pezizomycotina</taxon>
        <taxon>Leotiomycetes</taxon>
        <taxon>Helotiales</taxon>
        <taxon>Hyaloscyphaceae</taxon>
        <taxon>Hyaloscypha</taxon>
        <taxon>Hyaloscypha variabilis</taxon>
    </lineage>
</organism>
<accession>A0A2J6RIZ1</accession>
<gene>
    <name evidence="2" type="ORF">L207DRAFT_69879</name>
</gene>
<keyword evidence="3" id="KW-1185">Reference proteome</keyword>
<dbReference type="Proteomes" id="UP000235786">
    <property type="component" value="Unassembled WGS sequence"/>
</dbReference>
<feature type="compositionally biased region" description="Low complexity" evidence="1">
    <location>
        <begin position="48"/>
        <end position="57"/>
    </location>
</feature>
<evidence type="ECO:0000313" key="3">
    <source>
        <dbReference type="Proteomes" id="UP000235786"/>
    </source>
</evidence>
<feature type="region of interest" description="Disordered" evidence="1">
    <location>
        <begin position="47"/>
        <end position="67"/>
    </location>
</feature>
<proteinExistence type="predicted"/>
<evidence type="ECO:0000313" key="2">
    <source>
        <dbReference type="EMBL" id="PMD38492.1"/>
    </source>
</evidence>
<protein>
    <submittedName>
        <fullName evidence="2">Uncharacterized protein</fullName>
    </submittedName>
</protein>
<name>A0A2J6RIZ1_HYAVF</name>